<sequence>MNQKLLFAALFTFTLASGTAFADGTFKAADTDQSGSISKEEAAALPGLNEQWDTYDLNTDGVLDEVEFARFELVMPTDEEGGN</sequence>
<dbReference type="AlphaFoldDB" id="A0A3B1AK90"/>
<dbReference type="GO" id="GO:0005509">
    <property type="term" value="F:calcium ion binding"/>
    <property type="evidence" value="ECO:0007669"/>
    <property type="project" value="InterPro"/>
</dbReference>
<feature type="domain" description="EF-hand" evidence="1">
    <location>
        <begin position="22"/>
        <end position="41"/>
    </location>
</feature>
<evidence type="ECO:0000259" key="1">
    <source>
        <dbReference type="Pfam" id="PF13202"/>
    </source>
</evidence>
<dbReference type="PROSITE" id="PS00018">
    <property type="entry name" value="EF_HAND_1"/>
    <property type="match status" value="1"/>
</dbReference>
<evidence type="ECO:0000313" key="2">
    <source>
        <dbReference type="EMBL" id="VAX02121.1"/>
    </source>
</evidence>
<dbReference type="Gene3D" id="1.10.238.10">
    <property type="entry name" value="EF-hand"/>
    <property type="match status" value="1"/>
</dbReference>
<dbReference type="EMBL" id="UOFU01000249">
    <property type="protein sequence ID" value="VAX02121.1"/>
    <property type="molecule type" value="Genomic_DNA"/>
</dbReference>
<proteinExistence type="predicted"/>
<dbReference type="InterPro" id="IPR002048">
    <property type="entry name" value="EF_hand_dom"/>
</dbReference>
<gene>
    <name evidence="2" type="ORF">MNBD_GAMMA20-1294</name>
</gene>
<reference evidence="2" key="1">
    <citation type="submission" date="2018-06" db="EMBL/GenBank/DDBJ databases">
        <authorList>
            <person name="Zhirakovskaya E."/>
        </authorList>
    </citation>
    <scope>NUCLEOTIDE SEQUENCE</scope>
</reference>
<organism evidence="2">
    <name type="scientific">hydrothermal vent metagenome</name>
    <dbReference type="NCBI Taxonomy" id="652676"/>
    <lineage>
        <taxon>unclassified sequences</taxon>
        <taxon>metagenomes</taxon>
        <taxon>ecological metagenomes</taxon>
    </lineage>
</organism>
<name>A0A3B1AK90_9ZZZZ</name>
<dbReference type="Pfam" id="PF13202">
    <property type="entry name" value="EF-hand_5"/>
    <property type="match status" value="1"/>
</dbReference>
<dbReference type="InterPro" id="IPR018247">
    <property type="entry name" value="EF_Hand_1_Ca_BS"/>
</dbReference>
<dbReference type="SUPFAM" id="SSF47473">
    <property type="entry name" value="EF-hand"/>
    <property type="match status" value="1"/>
</dbReference>
<accession>A0A3B1AK90</accession>
<dbReference type="InterPro" id="IPR011992">
    <property type="entry name" value="EF-hand-dom_pair"/>
</dbReference>
<protein>
    <recommendedName>
        <fullName evidence="1">EF-hand domain-containing protein</fullName>
    </recommendedName>
</protein>